<comment type="caution">
    <text evidence="1">The sequence shown here is derived from an EMBL/GenBank/DDBJ whole genome shotgun (WGS) entry which is preliminary data.</text>
</comment>
<dbReference type="RefSeq" id="WP_315745672.1">
    <property type="nucleotide sequence ID" value="NZ_JAVYAA010000002.1"/>
</dbReference>
<proteinExistence type="predicted"/>
<dbReference type="EMBL" id="JAVYAA010000002">
    <property type="protein sequence ID" value="MDT8977116.1"/>
    <property type="molecule type" value="Genomic_DNA"/>
</dbReference>
<evidence type="ECO:0008006" key="3">
    <source>
        <dbReference type="Google" id="ProtNLM"/>
    </source>
</evidence>
<dbReference type="InterPro" id="IPR043519">
    <property type="entry name" value="NT_sf"/>
</dbReference>
<name>A0AAJ2N4T3_9BACL</name>
<reference evidence="2" key="1">
    <citation type="submission" date="2023-09" db="EMBL/GenBank/DDBJ databases">
        <title>Paenibacillus sp. chi10 Genome sequencing and assembly.</title>
        <authorList>
            <person name="Kim I."/>
        </authorList>
    </citation>
    <scope>NUCLEOTIDE SEQUENCE [LARGE SCALE GENOMIC DNA]</scope>
    <source>
        <strain evidence="2">chi10</strain>
    </source>
</reference>
<dbReference type="Proteomes" id="UP001250538">
    <property type="component" value="Unassembled WGS sequence"/>
</dbReference>
<dbReference type="AlphaFoldDB" id="A0AAJ2N4T3"/>
<evidence type="ECO:0000313" key="2">
    <source>
        <dbReference type="Proteomes" id="UP001250538"/>
    </source>
</evidence>
<keyword evidence="2" id="KW-1185">Reference proteome</keyword>
<dbReference type="SUPFAM" id="SSF81301">
    <property type="entry name" value="Nucleotidyltransferase"/>
    <property type="match status" value="1"/>
</dbReference>
<evidence type="ECO:0000313" key="1">
    <source>
        <dbReference type="EMBL" id="MDT8977116.1"/>
    </source>
</evidence>
<dbReference type="Gene3D" id="3.30.460.10">
    <property type="entry name" value="Beta Polymerase, domain 2"/>
    <property type="match status" value="1"/>
</dbReference>
<sequence length="275" mass="32276">MNDKSKELLQQAYIHANELSRHPVLSHYWNQCSLVVKGSVSRGNCDQYSDIDFVFFCDEDIRQAIIRGYREAGLSTTEDGAFQPIGDWDGHYHFEPFSVLEGYFEENNYPQVWEFQQAIPIHDPESRFRHTIAQQSAHFLSNPIKVIKPLYLSLQFTLDWMRHPLKRGDAISTSLHCSKIVRELCQLSYILDGKSYPHDKWLSTFLSTTRFGSLQEERIVSYLSVIPTGGAITPHMELNEYPCYQRAWEMIDSVIRFIREHYGDYPWIDEWYLYG</sequence>
<protein>
    <recommendedName>
        <fullName evidence="3">Nucleotidyltransferase domain-containing protein</fullName>
    </recommendedName>
</protein>
<organism evidence="1 2">
    <name type="scientific">Paenibacillus suaedae</name>
    <dbReference type="NCBI Taxonomy" id="3077233"/>
    <lineage>
        <taxon>Bacteria</taxon>
        <taxon>Bacillati</taxon>
        <taxon>Bacillota</taxon>
        <taxon>Bacilli</taxon>
        <taxon>Bacillales</taxon>
        <taxon>Paenibacillaceae</taxon>
        <taxon>Paenibacillus</taxon>
    </lineage>
</organism>
<accession>A0AAJ2N4T3</accession>
<gene>
    <name evidence="1" type="ORF">RQP50_12765</name>
</gene>